<comment type="subunit">
    <text evidence="9">Monomer and homodimer. Part of the essential Sec protein translocation apparatus which comprises SecA, SecYEG and auxiliary proteins SecDF-YajC and YidC.</text>
</comment>
<organism evidence="12 13">
    <name type="scientific">Puniceibacterium sediminis</name>
    <dbReference type="NCBI Taxonomy" id="1608407"/>
    <lineage>
        <taxon>Bacteria</taxon>
        <taxon>Pseudomonadati</taxon>
        <taxon>Pseudomonadota</taxon>
        <taxon>Alphaproteobacteria</taxon>
        <taxon>Rhodobacterales</taxon>
        <taxon>Paracoccaceae</taxon>
        <taxon>Puniceibacterium</taxon>
    </lineage>
</organism>
<comment type="subcellular location">
    <subcellularLocation>
        <location evidence="9">Cell membrane</location>
        <topology evidence="9">Peripheral membrane protein</topology>
        <orientation evidence="9">Cytoplasmic side</orientation>
    </subcellularLocation>
    <subcellularLocation>
        <location evidence="9">Cytoplasm</location>
    </subcellularLocation>
    <text evidence="9">Distribution is 50-50.</text>
</comment>
<dbReference type="PROSITE" id="PS51192">
    <property type="entry name" value="HELICASE_ATP_BIND_1"/>
    <property type="match status" value="1"/>
</dbReference>
<evidence type="ECO:0000256" key="4">
    <source>
        <dbReference type="ARBA" id="ARBA00022840"/>
    </source>
</evidence>
<dbReference type="InterPro" id="IPR027417">
    <property type="entry name" value="P-loop_NTPase"/>
</dbReference>
<evidence type="ECO:0000259" key="11">
    <source>
        <dbReference type="PROSITE" id="PS51196"/>
    </source>
</evidence>
<keyword evidence="3 9" id="KW-0547">Nucleotide-binding</keyword>
<dbReference type="EMBL" id="FZNN01000026">
    <property type="protein sequence ID" value="SNR79786.1"/>
    <property type="molecule type" value="Genomic_DNA"/>
</dbReference>
<comment type="catalytic activity">
    <reaction evidence="9">
        <text>ATP + H2O + cellular proteinSide 1 = ADP + phosphate + cellular proteinSide 2.</text>
        <dbReference type="EC" id="7.4.2.8"/>
    </reaction>
</comment>
<evidence type="ECO:0000256" key="9">
    <source>
        <dbReference type="HAMAP-Rule" id="MF_01382"/>
    </source>
</evidence>
<dbReference type="GO" id="GO:0031522">
    <property type="term" value="C:cell envelope Sec protein transport complex"/>
    <property type="evidence" value="ECO:0007669"/>
    <property type="project" value="TreeGrafter"/>
</dbReference>
<dbReference type="OrthoDB" id="9805579at2"/>
<dbReference type="SMART" id="SM00958">
    <property type="entry name" value="SecA_PP_bind"/>
    <property type="match status" value="1"/>
</dbReference>
<feature type="binding site" evidence="9">
    <location>
        <position position="122"/>
    </location>
    <ligand>
        <name>ATP</name>
        <dbReference type="ChEBI" id="CHEBI:30616"/>
    </ligand>
</feature>
<keyword evidence="5 9" id="KW-0653">Protein transport</keyword>
<dbReference type="InterPro" id="IPR014001">
    <property type="entry name" value="Helicase_ATP-bd"/>
</dbReference>
<comment type="similarity">
    <text evidence="9">Belongs to the SecA family.</text>
</comment>
<feature type="domain" description="Helicase ATP-binding" evidence="10">
    <location>
        <begin position="124"/>
        <end position="284"/>
    </location>
</feature>
<protein>
    <recommendedName>
        <fullName evidence="9">Protein translocase subunit SecA</fullName>
        <ecNumber evidence="9">7.4.2.8</ecNumber>
    </recommendedName>
</protein>
<evidence type="ECO:0000256" key="8">
    <source>
        <dbReference type="ARBA" id="ARBA00023136"/>
    </source>
</evidence>
<dbReference type="InterPro" id="IPR011130">
    <property type="entry name" value="SecA_preprotein_X-link_dom"/>
</dbReference>
<dbReference type="RefSeq" id="WP_089273447.1">
    <property type="nucleotide sequence ID" value="NZ_FZNN01000026.1"/>
</dbReference>
<keyword evidence="7 9" id="KW-0811">Translocation</keyword>
<dbReference type="Pfam" id="PF01043">
    <property type="entry name" value="SecA_PP_bind"/>
    <property type="match status" value="1"/>
</dbReference>
<dbReference type="InterPro" id="IPR000185">
    <property type="entry name" value="SecA"/>
</dbReference>
<dbReference type="Proteomes" id="UP000198417">
    <property type="component" value="Unassembled WGS sequence"/>
</dbReference>
<dbReference type="FunFam" id="3.40.50.300:FF:000429">
    <property type="entry name" value="Preprotein translocase subunit SecA"/>
    <property type="match status" value="1"/>
</dbReference>
<feature type="binding site" evidence="9">
    <location>
        <position position="550"/>
    </location>
    <ligand>
        <name>ATP</name>
        <dbReference type="ChEBI" id="CHEBI:30616"/>
    </ligand>
</feature>
<dbReference type="GO" id="GO:0005524">
    <property type="term" value="F:ATP binding"/>
    <property type="evidence" value="ECO:0007669"/>
    <property type="project" value="UniProtKB-UniRule"/>
</dbReference>
<evidence type="ECO:0000313" key="12">
    <source>
        <dbReference type="EMBL" id="SNR79786.1"/>
    </source>
</evidence>
<dbReference type="Gene3D" id="3.90.1440.10">
    <property type="entry name" value="SecA, preprotein cross-linking domain"/>
    <property type="match status" value="1"/>
</dbReference>
<keyword evidence="6 9" id="KW-1278">Translocase</keyword>
<dbReference type="InterPro" id="IPR011115">
    <property type="entry name" value="SecA_DEAD"/>
</dbReference>
<keyword evidence="4 9" id="KW-0067">ATP-binding</keyword>
<evidence type="ECO:0000256" key="2">
    <source>
        <dbReference type="ARBA" id="ARBA00022475"/>
    </source>
</evidence>
<dbReference type="GO" id="GO:0008564">
    <property type="term" value="F:protein-exporting ATPase activity"/>
    <property type="evidence" value="ECO:0007669"/>
    <property type="project" value="UniProtKB-EC"/>
</dbReference>
<accession>A0A238Z8H6</accession>
<dbReference type="GO" id="GO:0006605">
    <property type="term" value="P:protein targeting"/>
    <property type="evidence" value="ECO:0007669"/>
    <property type="project" value="UniProtKB-UniRule"/>
</dbReference>
<evidence type="ECO:0000256" key="3">
    <source>
        <dbReference type="ARBA" id="ARBA00022741"/>
    </source>
</evidence>
<sequence>MSDAPANHSDADQIARQAWFGHEAELSRSDFFDKGVVALKAGVLAGWTRTRGVRSRSIVPAVTRAGKAFESISDEEIIECARVAGYEARGADPAALRHAAPLFALVREVAFRKLGMRHYPVQLRGGYVMMRGQMVEMQTGEGKTLTATLAAGAMALAGRPVHVVTVNDYLAARDAEQMTPVYEGLGLTVGLVAEGMSPEDRKRAYSADVTYCTNKELAFDFLKDRIDPSAGNGHLTRRVRAIYGDNRQKSGAIGGMMRGLAFALIDEADSILIDEARTPLILSGEGPALFDPEILRKAEQLTWRLAHHDFRIIGKERRIELTASGRKRLDAAKVDGLLANRAAREELVVKALSARHLFLRDEQYLVRDGKVEIIDEYTGRVMSDRFWVDGLHQMIEQKEGLEPSKGRITLARTTYQRFFRRYDRIAGMSGTIREVAPELWRTYGVAVATIPSNRKVKRKIKPARIFVADSEKWSAIAAEAKRLNNKSVPVLIGTRTVAASKRASDALGAAELRHNVLSAEHFAEEAEVISRAGLAGQVTIATNMAGRGADIGLDPESRATGGLHVIMSEPHDSTRIDRQLAGRAGRQGDPGQFQPFLALDDPLLAQYDATWLSRTARWIWPLRSWLARYAFHRAQARAETLHMQMRRDLHKQDEVLSDAMSFSGEPD</sequence>
<dbReference type="InterPro" id="IPR020937">
    <property type="entry name" value="SecA_CS"/>
</dbReference>
<dbReference type="InterPro" id="IPR014018">
    <property type="entry name" value="SecA_motor_DEAD"/>
</dbReference>
<evidence type="ECO:0000259" key="10">
    <source>
        <dbReference type="PROSITE" id="PS51192"/>
    </source>
</evidence>
<evidence type="ECO:0000313" key="13">
    <source>
        <dbReference type="Proteomes" id="UP000198417"/>
    </source>
</evidence>
<dbReference type="CDD" id="cd18803">
    <property type="entry name" value="SF2_C_secA"/>
    <property type="match status" value="1"/>
</dbReference>
<dbReference type="GO" id="GO:0005886">
    <property type="term" value="C:plasma membrane"/>
    <property type="evidence" value="ECO:0007669"/>
    <property type="project" value="UniProtKB-SubCell"/>
</dbReference>
<dbReference type="PANTHER" id="PTHR30612">
    <property type="entry name" value="SECA INNER MEMBRANE COMPONENT OF SEC PROTEIN SECRETION SYSTEM"/>
    <property type="match status" value="1"/>
</dbReference>
<proteinExistence type="inferred from homology"/>
<evidence type="ECO:0000256" key="5">
    <source>
        <dbReference type="ARBA" id="ARBA00022927"/>
    </source>
</evidence>
<keyword evidence="2 9" id="KW-1003">Cell membrane</keyword>
<dbReference type="EC" id="7.4.2.8" evidence="9"/>
<dbReference type="PROSITE" id="PS01312">
    <property type="entry name" value="SECA"/>
    <property type="match status" value="1"/>
</dbReference>
<dbReference type="InterPro" id="IPR036670">
    <property type="entry name" value="SecA_X-link_sf"/>
</dbReference>
<comment type="function">
    <text evidence="9">Part of the Sec protein translocase complex. Interacts with the SecYEG preprotein conducting channel. Has a central role in coupling the hydrolysis of ATP to the transfer of proteins into and across the cell membrane, serving both as a receptor for the preprotein-SecB complex and as an ATP-driven molecular motor driving the stepwise translocation of polypeptide chains across the membrane.</text>
</comment>
<dbReference type="SUPFAM" id="SSF52540">
    <property type="entry name" value="P-loop containing nucleoside triphosphate hydrolases"/>
    <property type="match status" value="2"/>
</dbReference>
<feature type="binding site" evidence="9">
    <location>
        <begin position="140"/>
        <end position="144"/>
    </location>
    <ligand>
        <name>ATP</name>
        <dbReference type="ChEBI" id="CHEBI:30616"/>
    </ligand>
</feature>
<evidence type="ECO:0000256" key="7">
    <source>
        <dbReference type="ARBA" id="ARBA00023010"/>
    </source>
</evidence>
<keyword evidence="9" id="KW-0963">Cytoplasm</keyword>
<dbReference type="PANTHER" id="PTHR30612:SF0">
    <property type="entry name" value="CHLOROPLAST PROTEIN-TRANSPORTING ATPASE"/>
    <property type="match status" value="1"/>
</dbReference>
<dbReference type="SMART" id="SM00957">
    <property type="entry name" value="SecA_DEAD"/>
    <property type="match status" value="1"/>
</dbReference>
<dbReference type="GO" id="GO:0017038">
    <property type="term" value="P:protein import"/>
    <property type="evidence" value="ECO:0007669"/>
    <property type="project" value="InterPro"/>
</dbReference>
<dbReference type="Gene3D" id="3.40.50.300">
    <property type="entry name" value="P-loop containing nucleotide triphosphate hydrolases"/>
    <property type="match status" value="2"/>
</dbReference>
<dbReference type="PRINTS" id="PR00906">
    <property type="entry name" value="SECA"/>
</dbReference>
<name>A0A238Z8H6_9RHOB</name>
<reference evidence="12 13" key="1">
    <citation type="submission" date="2017-06" db="EMBL/GenBank/DDBJ databases">
        <authorList>
            <person name="Kim H.J."/>
            <person name="Triplett B.A."/>
        </authorList>
    </citation>
    <scope>NUCLEOTIDE SEQUENCE [LARGE SCALE GENOMIC DNA]</scope>
    <source>
        <strain evidence="12 13">DSM 29052</strain>
    </source>
</reference>
<dbReference type="GO" id="GO:0005829">
    <property type="term" value="C:cytosol"/>
    <property type="evidence" value="ECO:0007669"/>
    <property type="project" value="TreeGrafter"/>
</dbReference>
<dbReference type="GO" id="GO:0043952">
    <property type="term" value="P:protein transport by the Sec complex"/>
    <property type="evidence" value="ECO:0007669"/>
    <property type="project" value="TreeGrafter"/>
</dbReference>
<dbReference type="PROSITE" id="PS51196">
    <property type="entry name" value="SECA_MOTOR_DEAD"/>
    <property type="match status" value="1"/>
</dbReference>
<dbReference type="HAMAP" id="MF_01382">
    <property type="entry name" value="SecA"/>
    <property type="match status" value="1"/>
</dbReference>
<keyword evidence="8 9" id="KW-0472">Membrane</keyword>
<gene>
    <name evidence="9" type="primary">secA</name>
    <name evidence="12" type="ORF">SAMN06265370_1264</name>
</gene>
<dbReference type="Pfam" id="PF07517">
    <property type="entry name" value="SecA_DEAD"/>
    <property type="match status" value="1"/>
</dbReference>
<dbReference type="AlphaFoldDB" id="A0A238Z8H6"/>
<keyword evidence="1 9" id="KW-0813">Transport</keyword>
<dbReference type="GO" id="GO:0065002">
    <property type="term" value="P:intracellular protein transmembrane transport"/>
    <property type="evidence" value="ECO:0007669"/>
    <property type="project" value="UniProtKB-UniRule"/>
</dbReference>
<evidence type="ECO:0000256" key="1">
    <source>
        <dbReference type="ARBA" id="ARBA00022448"/>
    </source>
</evidence>
<dbReference type="Pfam" id="PF21090">
    <property type="entry name" value="P-loop_SecA"/>
    <property type="match status" value="2"/>
</dbReference>
<keyword evidence="13" id="KW-1185">Reference proteome</keyword>
<evidence type="ECO:0000256" key="6">
    <source>
        <dbReference type="ARBA" id="ARBA00022967"/>
    </source>
</evidence>
<dbReference type="InterPro" id="IPR044722">
    <property type="entry name" value="SecA_SF2_C"/>
</dbReference>
<dbReference type="SUPFAM" id="SSF81767">
    <property type="entry name" value="Pre-protein crosslinking domain of SecA"/>
    <property type="match status" value="1"/>
</dbReference>
<dbReference type="CDD" id="cd17928">
    <property type="entry name" value="DEXDc_SecA"/>
    <property type="match status" value="1"/>
</dbReference>
<feature type="domain" description="SecA family profile" evidence="11">
    <location>
        <begin position="37"/>
        <end position="628"/>
    </location>
</feature>